<dbReference type="Proteomes" id="UP001596297">
    <property type="component" value="Unassembled WGS sequence"/>
</dbReference>
<reference evidence="5" key="1">
    <citation type="journal article" date="2019" name="Int. J. Syst. Evol. Microbiol.">
        <title>The Global Catalogue of Microorganisms (GCM) 10K type strain sequencing project: providing services to taxonomists for standard genome sequencing and annotation.</title>
        <authorList>
            <consortium name="The Broad Institute Genomics Platform"/>
            <consortium name="The Broad Institute Genome Sequencing Center for Infectious Disease"/>
            <person name="Wu L."/>
            <person name="Ma J."/>
        </authorList>
    </citation>
    <scope>NUCLEOTIDE SEQUENCE [LARGE SCALE GENOMIC DNA]</scope>
    <source>
        <strain evidence="5">CGMCC 1.15772</strain>
    </source>
</reference>
<sequence length="949" mass="101003">MKKSVLFLTAALSFGVASAQTGVTAVAAQAPALTDVPAGHWAKDAVERLVSRGIILGYPDGTYRGNQTLTRYEAAMIIARLMDQVRADGSTLNGLSSDDMAVLQKAIEELSAELASLGVRVSDLEKNAVSRDDFSRLETRVEQVAAINGDPEALAGIKSQLDTLNARSADYDALRADVDDNAGKIAALEDLTVLLNQDVLELQERTGAMDERLSTLEDSHVELTERVDSVEGRVGVLEDGRVRLTMGVSGGYGQLDRIEGTRDFDVDRVTEGTFAQAQYTAQDDTYDDATDRVRGEDTGAYADGLDASITFGVKAVNINAGNNVFIEEAGVNFGFDPSFLGYSPILGEANAADYDSNRYVAYLDSAYVTGRIGEDARFRAIAKATTVPARPDVVNPVGKIADKPGYNDYLIPSGVRNGVSAGVTLNDLPLSPTLYVTSGYGTRANLRGQFFGARAEAKLGDRGDIGVSFVQNNATLTVSPANNNPGGRTAFGIDASYTQPKAVDSDETLFGIKGVYVASLPDAFNAKRMNPNGTIGQLFELRQQAAEVSAEANFFNVGATANFRAVSPGFSNGSASMDIDVDDDFGPGYDDEVGYGASLSTKLGLAEIGAYGDTYTDDYYDEEWTRRKYGYGAHIGANLNAFRVVGFASQAVDQSDNKDLADGDYGSGYVTAANDVVRYNQDRNSAVKSADKDRSATIFAPGKVTSLYKYTTGVGALVTHDGNAENALVSNLDLAVAGIYNYNSSDSYIAGYGAYNIKAIPNVTVTPFVGGAMYQQNEANRANAADNTVIKGGLNVRTDALDMAFKPQFKVGIGGASYTAEAIGSSAATSGSEWGGTAEVTLNEFFAPSTKLSLGYGYRQADNIRDNLGVKDGKSAVSASVTDFRFGGDYAIPKIGSDHTRTQGVYTQLAWNDALKFNYGVFFNDADTTRTDDVMNVAHGFKVTYGVKF</sequence>
<evidence type="ECO:0000256" key="2">
    <source>
        <dbReference type="SAM" id="SignalP"/>
    </source>
</evidence>
<evidence type="ECO:0000256" key="1">
    <source>
        <dbReference type="SAM" id="Coils"/>
    </source>
</evidence>
<protein>
    <submittedName>
        <fullName evidence="4">S-layer homology domain-containing protein</fullName>
    </submittedName>
</protein>
<dbReference type="PANTHER" id="PTHR43308:SF1">
    <property type="entry name" value="OUTER MEMBRANE PROTEIN ALPHA"/>
    <property type="match status" value="1"/>
</dbReference>
<evidence type="ECO:0000313" key="5">
    <source>
        <dbReference type="Proteomes" id="UP001596297"/>
    </source>
</evidence>
<feature type="domain" description="SLH" evidence="3">
    <location>
        <begin position="29"/>
        <end position="92"/>
    </location>
</feature>
<proteinExistence type="predicted"/>
<evidence type="ECO:0000313" key="4">
    <source>
        <dbReference type="EMBL" id="MFC6591624.1"/>
    </source>
</evidence>
<dbReference type="PROSITE" id="PS51272">
    <property type="entry name" value="SLH"/>
    <property type="match status" value="1"/>
</dbReference>
<dbReference type="Pfam" id="PF00395">
    <property type="entry name" value="SLH"/>
    <property type="match status" value="1"/>
</dbReference>
<feature type="chain" id="PRO_5047422198" evidence="2">
    <location>
        <begin position="20"/>
        <end position="949"/>
    </location>
</feature>
<name>A0ABW1YBN9_9DEIO</name>
<feature type="coiled-coil region" evidence="1">
    <location>
        <begin position="100"/>
        <end position="127"/>
    </location>
</feature>
<dbReference type="RefSeq" id="WP_380082627.1">
    <property type="nucleotide sequence ID" value="NZ_JBHSWD010000001.1"/>
</dbReference>
<dbReference type="PANTHER" id="PTHR43308">
    <property type="entry name" value="OUTER MEMBRANE PROTEIN ALPHA-RELATED"/>
    <property type="match status" value="1"/>
</dbReference>
<evidence type="ECO:0000259" key="3">
    <source>
        <dbReference type="PROSITE" id="PS51272"/>
    </source>
</evidence>
<dbReference type="Gene3D" id="1.10.287.1490">
    <property type="match status" value="1"/>
</dbReference>
<dbReference type="InterPro" id="IPR048736">
    <property type="entry name" value="SlpA_C"/>
</dbReference>
<keyword evidence="1" id="KW-0175">Coiled coil</keyword>
<dbReference type="InterPro" id="IPR051465">
    <property type="entry name" value="Cell_Envelope_Struct_Comp"/>
</dbReference>
<dbReference type="EMBL" id="JBHSWD010000001">
    <property type="protein sequence ID" value="MFC6591624.1"/>
    <property type="molecule type" value="Genomic_DNA"/>
</dbReference>
<gene>
    <name evidence="4" type="ORF">ACFP81_06075</name>
</gene>
<comment type="caution">
    <text evidence="4">The sequence shown here is derived from an EMBL/GenBank/DDBJ whole genome shotgun (WGS) entry which is preliminary data.</text>
</comment>
<keyword evidence="2" id="KW-0732">Signal</keyword>
<dbReference type="Pfam" id="PF21620">
    <property type="entry name" value="SlpA_C"/>
    <property type="match status" value="1"/>
</dbReference>
<keyword evidence="5" id="KW-1185">Reference proteome</keyword>
<feature type="signal peptide" evidence="2">
    <location>
        <begin position="1"/>
        <end position="19"/>
    </location>
</feature>
<accession>A0ABW1YBN9</accession>
<dbReference type="InterPro" id="IPR001119">
    <property type="entry name" value="SLH_dom"/>
</dbReference>
<organism evidence="4 5">
    <name type="scientific">Deinococcus lacus</name>
    <dbReference type="NCBI Taxonomy" id="392561"/>
    <lineage>
        <taxon>Bacteria</taxon>
        <taxon>Thermotogati</taxon>
        <taxon>Deinococcota</taxon>
        <taxon>Deinococci</taxon>
        <taxon>Deinococcales</taxon>
        <taxon>Deinococcaceae</taxon>
        <taxon>Deinococcus</taxon>
    </lineage>
</organism>